<evidence type="ECO:0000313" key="1">
    <source>
        <dbReference type="EMBL" id="MEV4292816.1"/>
    </source>
</evidence>
<reference evidence="1 2" key="1">
    <citation type="submission" date="2024-06" db="EMBL/GenBank/DDBJ databases">
        <title>The Natural Products Discovery Center: Release of the First 8490 Sequenced Strains for Exploring Actinobacteria Biosynthetic Diversity.</title>
        <authorList>
            <person name="Kalkreuter E."/>
            <person name="Kautsar S.A."/>
            <person name="Yang D."/>
            <person name="Bader C.D."/>
            <person name="Teijaro C.N."/>
            <person name="Fluegel L."/>
            <person name="Davis C.M."/>
            <person name="Simpson J.R."/>
            <person name="Lauterbach L."/>
            <person name="Steele A.D."/>
            <person name="Gui C."/>
            <person name="Meng S."/>
            <person name="Li G."/>
            <person name="Viehrig K."/>
            <person name="Ye F."/>
            <person name="Su P."/>
            <person name="Kiefer A.F."/>
            <person name="Nichols A."/>
            <person name="Cepeda A.J."/>
            <person name="Yan W."/>
            <person name="Fan B."/>
            <person name="Jiang Y."/>
            <person name="Adhikari A."/>
            <person name="Zheng C.-J."/>
            <person name="Schuster L."/>
            <person name="Cowan T.M."/>
            <person name="Smanski M.J."/>
            <person name="Chevrette M.G."/>
            <person name="De Carvalho L.P.S."/>
            <person name="Shen B."/>
        </authorList>
    </citation>
    <scope>NUCLEOTIDE SEQUENCE [LARGE SCALE GENOMIC DNA]</scope>
    <source>
        <strain evidence="1 2">NPDC049574</strain>
    </source>
</reference>
<dbReference type="RefSeq" id="WP_364463495.1">
    <property type="nucleotide sequence ID" value="NZ_JBFARM010000020.1"/>
</dbReference>
<name>A0ABV3HJU0_9ACTN</name>
<organism evidence="1 2">
    <name type="scientific">Nonomuraea bangladeshensis</name>
    <dbReference type="NCBI Taxonomy" id="404385"/>
    <lineage>
        <taxon>Bacteria</taxon>
        <taxon>Bacillati</taxon>
        <taxon>Actinomycetota</taxon>
        <taxon>Actinomycetes</taxon>
        <taxon>Streptosporangiales</taxon>
        <taxon>Streptosporangiaceae</taxon>
        <taxon>Nonomuraea</taxon>
    </lineage>
</organism>
<dbReference type="EMBL" id="JBFARM010000020">
    <property type="protein sequence ID" value="MEV4292816.1"/>
    <property type="molecule type" value="Genomic_DNA"/>
</dbReference>
<comment type="caution">
    <text evidence="1">The sequence shown here is derived from an EMBL/GenBank/DDBJ whole genome shotgun (WGS) entry which is preliminary data.</text>
</comment>
<sequence>MRYTLRLAEEWDGGLLACFEVGGEVLMVTLEAAVWYLKPPISASRKLSGRCRYHCSKRDVPGAHREGDSAAVLADIDALVETRLRHSARMMIETLCVR</sequence>
<evidence type="ECO:0000313" key="2">
    <source>
        <dbReference type="Proteomes" id="UP001552427"/>
    </source>
</evidence>
<proteinExistence type="predicted"/>
<gene>
    <name evidence="1" type="ORF">AB0K40_45540</name>
</gene>
<keyword evidence="2" id="KW-1185">Reference proteome</keyword>
<accession>A0ABV3HJU0</accession>
<protein>
    <submittedName>
        <fullName evidence="1">Uncharacterized protein</fullName>
    </submittedName>
</protein>
<dbReference type="Proteomes" id="UP001552427">
    <property type="component" value="Unassembled WGS sequence"/>
</dbReference>